<evidence type="ECO:0000313" key="4">
    <source>
        <dbReference type="EMBL" id="MBC9209035.1"/>
    </source>
</evidence>
<dbReference type="EMBL" id="JACTVA010000044">
    <property type="protein sequence ID" value="MBC9209035.1"/>
    <property type="molecule type" value="Genomic_DNA"/>
</dbReference>
<feature type="transmembrane region" description="Helical" evidence="2">
    <location>
        <begin position="309"/>
        <end position="332"/>
    </location>
</feature>
<feature type="transmembrane region" description="Helical" evidence="2">
    <location>
        <begin position="279"/>
        <end position="297"/>
    </location>
</feature>
<evidence type="ECO:0000256" key="2">
    <source>
        <dbReference type="SAM" id="Phobius"/>
    </source>
</evidence>
<organism evidence="4 5">
    <name type="scientific">Teichococcus aerophilus</name>
    <dbReference type="NCBI Taxonomy" id="1224513"/>
    <lineage>
        <taxon>Bacteria</taxon>
        <taxon>Pseudomonadati</taxon>
        <taxon>Pseudomonadota</taxon>
        <taxon>Alphaproteobacteria</taxon>
        <taxon>Acetobacterales</taxon>
        <taxon>Roseomonadaceae</taxon>
        <taxon>Roseomonas</taxon>
    </lineage>
</organism>
<keyword evidence="2" id="KW-0812">Transmembrane</keyword>
<feature type="transmembrane region" description="Helical" evidence="2">
    <location>
        <begin position="129"/>
        <end position="147"/>
    </location>
</feature>
<feature type="domain" description="STAS" evidence="3">
    <location>
        <begin position="27"/>
        <end position="82"/>
    </location>
</feature>
<feature type="compositionally biased region" description="Polar residues" evidence="1">
    <location>
        <begin position="1"/>
        <end position="15"/>
    </location>
</feature>
<protein>
    <submittedName>
        <fullName evidence="4">ABC transporter permease</fullName>
    </submittedName>
</protein>
<comment type="caution">
    <text evidence="4">The sequence shown here is derived from an EMBL/GenBank/DDBJ whole genome shotgun (WGS) entry which is preliminary data.</text>
</comment>
<dbReference type="Proteomes" id="UP000626026">
    <property type="component" value="Unassembled WGS sequence"/>
</dbReference>
<feature type="transmembrane region" description="Helical" evidence="2">
    <location>
        <begin position="344"/>
        <end position="368"/>
    </location>
</feature>
<dbReference type="InterPro" id="IPR002645">
    <property type="entry name" value="STAS_dom"/>
</dbReference>
<keyword evidence="2" id="KW-0472">Membrane</keyword>
<dbReference type="SUPFAM" id="SSF52091">
    <property type="entry name" value="SpoIIaa-like"/>
    <property type="match status" value="1"/>
</dbReference>
<sequence length="372" mass="37898">MAARKQMTSGMTDATEQPGFERNGDTLALRGELTTARVGPLWNPMVKAGQGAGVVDLSAVTALDTTGAALVLDAAGEARLEGASDSVTAVLKRAQDALAAPRPARPGKGLPFVAAIGAGAIGKLKAARAGASFMGEAVVLSLAVLLHPRRLRFADVLRHLDEAGLRAFPLTVLLGTLIGVILAFQSSIPMRQFGAEIFVPALVGVSTVRELGPLIAAIILSGRTGSAYAAELGTMTVNEEVDALRIMGVDPVTMLVLPRLLAAMLVMPVLALVMNLSALVGMGIVMGSLGFPGALVINQLQQWLTLGSLAGGLGKAAIFGLVIAGIGCRAGLSAGRGPRAVGDAATSAVVGGIVATVLLDGLFAVLFFRLGW</sequence>
<feature type="region of interest" description="Disordered" evidence="1">
    <location>
        <begin position="1"/>
        <end position="23"/>
    </location>
</feature>
<dbReference type="PANTHER" id="PTHR30188">
    <property type="entry name" value="ABC TRANSPORTER PERMEASE PROTEIN-RELATED"/>
    <property type="match status" value="1"/>
</dbReference>
<accession>A0ABR7RSA9</accession>
<evidence type="ECO:0000259" key="3">
    <source>
        <dbReference type="PROSITE" id="PS50801"/>
    </source>
</evidence>
<dbReference type="InterPro" id="IPR030802">
    <property type="entry name" value="Permease_MalE"/>
</dbReference>
<dbReference type="PANTHER" id="PTHR30188:SF3">
    <property type="entry name" value="ABC TRANSPORTER PERMEASE"/>
    <property type="match status" value="1"/>
</dbReference>
<feature type="transmembrane region" description="Helical" evidence="2">
    <location>
        <begin position="252"/>
        <end position="273"/>
    </location>
</feature>
<gene>
    <name evidence="4" type="ORF">IBL26_19490</name>
</gene>
<reference evidence="4 5" key="1">
    <citation type="journal article" date="2013" name="Int. J. Syst. Evol. Microbiol.">
        <title>Roseomonas aerophila sp. nov., isolated from air.</title>
        <authorList>
            <person name="Kim S.J."/>
            <person name="Weon H.Y."/>
            <person name="Ahn J.H."/>
            <person name="Hong S.B."/>
            <person name="Seok S.J."/>
            <person name="Whang K.S."/>
            <person name="Kwon S.W."/>
        </authorList>
    </citation>
    <scope>NUCLEOTIDE SEQUENCE [LARGE SCALE GENOMIC DNA]</scope>
    <source>
        <strain evidence="4 5">NBRC 108923</strain>
    </source>
</reference>
<dbReference type="Pfam" id="PF02405">
    <property type="entry name" value="MlaE"/>
    <property type="match status" value="1"/>
</dbReference>
<proteinExistence type="predicted"/>
<keyword evidence="5" id="KW-1185">Reference proteome</keyword>
<evidence type="ECO:0000256" key="1">
    <source>
        <dbReference type="SAM" id="MobiDB-lite"/>
    </source>
</evidence>
<dbReference type="InterPro" id="IPR036513">
    <property type="entry name" value="STAS_dom_sf"/>
</dbReference>
<name>A0ABR7RSA9_9PROT</name>
<dbReference type="PROSITE" id="PS50801">
    <property type="entry name" value="STAS"/>
    <property type="match status" value="1"/>
</dbReference>
<feature type="transmembrane region" description="Helical" evidence="2">
    <location>
        <begin position="167"/>
        <end position="184"/>
    </location>
</feature>
<evidence type="ECO:0000313" key="5">
    <source>
        <dbReference type="Proteomes" id="UP000626026"/>
    </source>
</evidence>
<keyword evidence="2" id="KW-1133">Transmembrane helix</keyword>